<proteinExistence type="predicted"/>
<dbReference type="eggNOG" id="ENOG502Z9T4">
    <property type="taxonomic scope" value="Bacteria"/>
</dbReference>
<evidence type="ECO:0000313" key="3">
    <source>
        <dbReference type="Proteomes" id="UP000019593"/>
    </source>
</evidence>
<dbReference type="OrthoDB" id="8481769at2"/>
<name>W8S1X6_9RHOB</name>
<dbReference type="EMBL" id="CP004372">
    <property type="protein sequence ID" value="AHM02741.1"/>
    <property type="molecule type" value="Genomic_DNA"/>
</dbReference>
<organism evidence="2 3">
    <name type="scientific">Roseicyclus elongatus DSM 19469</name>
    <dbReference type="NCBI Taxonomy" id="1294273"/>
    <lineage>
        <taxon>Bacteria</taxon>
        <taxon>Pseudomonadati</taxon>
        <taxon>Pseudomonadota</taxon>
        <taxon>Alphaproteobacteria</taxon>
        <taxon>Rhodobacterales</taxon>
        <taxon>Roseobacteraceae</taxon>
        <taxon>Roseicyclus</taxon>
    </lineage>
</organism>
<dbReference type="RefSeq" id="WP_025310657.1">
    <property type="nucleotide sequence ID" value="NZ_CP004372.1"/>
</dbReference>
<evidence type="ECO:0000313" key="2">
    <source>
        <dbReference type="EMBL" id="AHM02741.1"/>
    </source>
</evidence>
<feature type="compositionally biased region" description="Basic and acidic residues" evidence="1">
    <location>
        <begin position="271"/>
        <end position="284"/>
    </location>
</feature>
<sequence length="302" mass="32534">MDVILHLGAHRTAETGLAAMATHHAAALSQAGLVFWARDEARAGLFDGPVGAHRARRAGGRLAMRAAGLEAGGARTLVVSDARMLGPLRHCVSRLRPYPDAGARVARIAGGLGAHRLTLALAIRCYDAWWASVLARRESLHADRPAGDLGDRLVTQPMRWRHVIADLARSVPQARVVVWTHEAMAARPDLVLGRLGGVDPALFSRAMRPLCGGDGPAAPQHEGRMPFDAHHRAALRAQYAEDLAWLSAGGGGLADYMDEPAEQMRAVTAEGRGHANDPEPECTRPRRVARARRKGTERARPR</sequence>
<gene>
    <name evidence="2" type="ORF">roselon_00286</name>
</gene>
<evidence type="ECO:0000256" key="1">
    <source>
        <dbReference type="SAM" id="MobiDB-lite"/>
    </source>
</evidence>
<dbReference type="HOGENOM" id="CLU_893955_0_0_5"/>
<reference evidence="2 3" key="1">
    <citation type="submission" date="2013-03" db="EMBL/GenBank/DDBJ databases">
        <authorList>
            <person name="Fiebig A."/>
            <person name="Goeker M."/>
            <person name="Klenk H.-P.P."/>
        </authorList>
    </citation>
    <scope>NUCLEOTIDE SEQUENCE [LARGE SCALE GENOMIC DNA]</scope>
    <source>
        <strain evidence="3">DSM 19469</strain>
    </source>
</reference>
<keyword evidence="3" id="KW-1185">Reference proteome</keyword>
<protein>
    <submittedName>
        <fullName evidence="2">Uncharacterized protein</fullName>
    </submittedName>
</protein>
<dbReference type="Proteomes" id="UP000019593">
    <property type="component" value="Chromosome"/>
</dbReference>
<dbReference type="STRING" id="1294273.roselon_00286"/>
<dbReference type="AlphaFoldDB" id="W8S1X6"/>
<accession>W8S1X6</accession>
<feature type="region of interest" description="Disordered" evidence="1">
    <location>
        <begin position="264"/>
        <end position="302"/>
    </location>
</feature>
<dbReference type="KEGG" id="red:roselon_00286"/>